<dbReference type="RefSeq" id="WP_243011008.1">
    <property type="nucleotide sequence ID" value="NZ_JALGAR010000001.1"/>
</dbReference>
<gene>
    <name evidence="3" type="ORF">MQH31_04025</name>
</gene>
<feature type="region of interest" description="Disordered" evidence="1">
    <location>
        <begin position="32"/>
        <end position="71"/>
    </location>
</feature>
<feature type="compositionally biased region" description="Low complexity" evidence="1">
    <location>
        <begin position="34"/>
        <end position="69"/>
    </location>
</feature>
<dbReference type="PROSITE" id="PS51257">
    <property type="entry name" value="PROKAR_LIPOPROTEIN"/>
    <property type="match status" value="1"/>
</dbReference>
<sequence length="258" mass="26614">MFCSHRRLGLPVALAVSVVLVGCAPWPLTPTPGPTSTSAATATASPTASPSAPGTDTTTPPPDDATATPQPGDQVLAARISYGWAWPGPGQPATVGHDNAVPIAPPPNPPLPVLTSIGVGAHPLASPPYDQLSFRFEGGFPGYELEYVPVLTGDASGLPIPMDGTDSILRVVFRLAQAHTEVGTSSVLEAPPTGVGLSAITRYAPAGDFEGTVTYGIGVGRPMPSTVNTAVRVYEVERIEQGRHLFVVAVQVDASPWR</sequence>
<dbReference type="EMBL" id="JALGAR010000001">
    <property type="protein sequence ID" value="MCI4656979.1"/>
    <property type="molecule type" value="Genomic_DNA"/>
</dbReference>
<protein>
    <recommendedName>
        <fullName evidence="2">AMIN-like domain-containing protein</fullName>
    </recommendedName>
</protein>
<accession>A0AA41UG70</accession>
<reference evidence="3" key="1">
    <citation type="submission" date="2022-03" db="EMBL/GenBank/DDBJ databases">
        <title>Cryobacterium sp. nov. strain ZS14-85, isolated from Antarctic soil.</title>
        <authorList>
            <person name="Li J."/>
            <person name="Niu G."/>
        </authorList>
    </citation>
    <scope>NUCLEOTIDE SEQUENCE</scope>
    <source>
        <strain evidence="3">ZS14-85</strain>
    </source>
</reference>
<dbReference type="Pfam" id="PF24837">
    <property type="entry name" value="AMIN-like"/>
    <property type="match status" value="1"/>
</dbReference>
<evidence type="ECO:0000313" key="3">
    <source>
        <dbReference type="EMBL" id="MCI4656979.1"/>
    </source>
</evidence>
<evidence type="ECO:0000259" key="2">
    <source>
        <dbReference type="Pfam" id="PF24837"/>
    </source>
</evidence>
<feature type="domain" description="AMIN-like" evidence="2">
    <location>
        <begin position="114"/>
        <end position="229"/>
    </location>
</feature>
<dbReference type="AlphaFoldDB" id="A0AA41UG70"/>
<dbReference type="InterPro" id="IPR056303">
    <property type="entry name" value="AMIN-like"/>
</dbReference>
<organism evidence="3 4">
    <name type="scientific">Cryobacterium zhongshanensis</name>
    <dbReference type="NCBI Taxonomy" id="2928153"/>
    <lineage>
        <taxon>Bacteria</taxon>
        <taxon>Bacillati</taxon>
        <taxon>Actinomycetota</taxon>
        <taxon>Actinomycetes</taxon>
        <taxon>Micrococcales</taxon>
        <taxon>Microbacteriaceae</taxon>
        <taxon>Cryobacterium</taxon>
    </lineage>
</organism>
<comment type="caution">
    <text evidence="3">The sequence shown here is derived from an EMBL/GenBank/DDBJ whole genome shotgun (WGS) entry which is preliminary data.</text>
</comment>
<dbReference type="Proteomes" id="UP001165341">
    <property type="component" value="Unassembled WGS sequence"/>
</dbReference>
<evidence type="ECO:0000256" key="1">
    <source>
        <dbReference type="SAM" id="MobiDB-lite"/>
    </source>
</evidence>
<keyword evidence="4" id="KW-1185">Reference proteome</keyword>
<name>A0AA41UG70_9MICO</name>
<evidence type="ECO:0000313" key="4">
    <source>
        <dbReference type="Proteomes" id="UP001165341"/>
    </source>
</evidence>
<proteinExistence type="predicted"/>